<evidence type="ECO:0000313" key="4">
    <source>
        <dbReference type="Proteomes" id="UP001055200"/>
    </source>
</evidence>
<feature type="chain" id="PRO_5045503619" evidence="1">
    <location>
        <begin position="30"/>
        <end position="507"/>
    </location>
</feature>
<dbReference type="InterPro" id="IPR013228">
    <property type="entry name" value="PE-PPE_C"/>
</dbReference>
<keyword evidence="4" id="KW-1185">Reference proteome</keyword>
<dbReference type="Proteomes" id="UP001055200">
    <property type="component" value="Chromosome"/>
</dbReference>
<dbReference type="EMBL" id="CP092365">
    <property type="protein sequence ID" value="ULN52718.1"/>
    <property type="molecule type" value="Genomic_DNA"/>
</dbReference>
<feature type="signal peptide" evidence="1">
    <location>
        <begin position="1"/>
        <end position="29"/>
    </location>
</feature>
<protein>
    <submittedName>
        <fullName evidence="3">PE-PPE domain-containing protein</fullName>
    </submittedName>
</protein>
<evidence type="ECO:0000256" key="1">
    <source>
        <dbReference type="SAM" id="SignalP"/>
    </source>
</evidence>
<evidence type="ECO:0000259" key="2">
    <source>
        <dbReference type="Pfam" id="PF08237"/>
    </source>
</evidence>
<accession>A0ABY3TYG1</accession>
<proteinExistence type="predicted"/>
<gene>
    <name evidence="3" type="ORF">MIU77_18145</name>
</gene>
<keyword evidence="1" id="KW-0732">Signal</keyword>
<dbReference type="InterPro" id="IPR029058">
    <property type="entry name" value="AB_hydrolase_fold"/>
</dbReference>
<dbReference type="Pfam" id="PF08237">
    <property type="entry name" value="PE-PPE"/>
    <property type="match status" value="1"/>
</dbReference>
<organism evidence="3 4">
    <name type="scientific">Mycolicibacillus parakoreensis</name>
    <dbReference type="NCBI Taxonomy" id="1069221"/>
    <lineage>
        <taxon>Bacteria</taxon>
        <taxon>Bacillati</taxon>
        <taxon>Actinomycetota</taxon>
        <taxon>Actinomycetes</taxon>
        <taxon>Mycobacteriales</taxon>
        <taxon>Mycobacteriaceae</taxon>
        <taxon>Mycolicibacillus</taxon>
    </lineage>
</organism>
<dbReference type="RefSeq" id="WP_240170989.1">
    <property type="nucleotide sequence ID" value="NZ_CP092365.1"/>
</dbReference>
<name>A0ABY3TYG1_9MYCO</name>
<dbReference type="Gene3D" id="3.40.50.1820">
    <property type="entry name" value="alpha/beta hydrolase"/>
    <property type="match status" value="1"/>
</dbReference>
<sequence>MMGRRIRSLGTVLLALLGAALLGGASAQAAPVAAAPRPVGAEVLLAALGDPGPVLGNTDVSYAEVMAGSGTPIPWLGNDGQYMQMVFGNYLKPSFTNLTAPTTPCDSTCNVDALVTPEGLYPMTGIKDLPLNTSVERGVEILHNQILTDLASNGPVGDDGALGVLGYSQSSVIASLEMQNLAAMSDAPGADELNFVLLGNPMNPNGGLLSRFAGLTVPSMGLNFYGATPADTLYPTDIYTIQYDGFAHFPKYPLNVLADLNAFAGIYYVHGTYPEQAASEFTQLATSDGYAGVTNYFMMPTADLPLLEPVRAIPLVGDPIAELLQPDLTVLVDLGYDDPFAATTFADVASPFGLFPQWSAIEALPGQLVDGTKEGLENFVNSLGGVSLADLNPLDLLSGAGAAGADPLDSVADFLPTALNALSDAAAHAYATLLPTADIANAVLTSMPAYLLDLSLDNLLDGDLLNAAGLPLAGAVGLATMAGGFEFLVLADAAQAVLADLTGLIGF</sequence>
<evidence type="ECO:0000313" key="3">
    <source>
        <dbReference type="EMBL" id="ULN52718.1"/>
    </source>
</evidence>
<feature type="domain" description="PE-PPE" evidence="2">
    <location>
        <begin position="110"/>
        <end position="337"/>
    </location>
</feature>
<reference evidence="3" key="1">
    <citation type="submission" date="2022-08" db="EMBL/GenBank/DDBJ databases">
        <title>Complete genome sequence of 14 non-tuberculosis mycobacteria type-strains.</title>
        <authorList>
            <person name="Igarashi Y."/>
            <person name="Osugi A."/>
            <person name="Mitarai S."/>
        </authorList>
    </citation>
    <scope>NUCLEOTIDE SEQUENCE</scope>
    <source>
        <strain evidence="3">DSM 45575</strain>
    </source>
</reference>